<sequence>MTDLPHLKSVREGHKGVLTRKLNEFHDALAASPINSDALEQLKVVFEEKFDKLRKTNDEIVSLLTDERDCDKNRGWRFIE</sequence>
<reference evidence="1" key="1">
    <citation type="submission" date="2017-05" db="UniProtKB">
        <authorList>
            <consortium name="EnsemblMetazoa"/>
        </authorList>
    </citation>
    <scope>IDENTIFICATION</scope>
</reference>
<evidence type="ECO:0000313" key="1">
    <source>
        <dbReference type="EnsemblMetazoa" id="Aqu2.1.34538_001"/>
    </source>
</evidence>
<protein>
    <submittedName>
        <fullName evidence="1">Uncharacterized protein</fullName>
    </submittedName>
</protein>
<name>A0A1X7V3F5_AMPQE</name>
<proteinExistence type="predicted"/>
<dbReference type="InParanoid" id="A0A1X7V3F5"/>
<dbReference type="AlphaFoldDB" id="A0A1X7V3F5"/>
<organism evidence="1">
    <name type="scientific">Amphimedon queenslandica</name>
    <name type="common">Sponge</name>
    <dbReference type="NCBI Taxonomy" id="400682"/>
    <lineage>
        <taxon>Eukaryota</taxon>
        <taxon>Metazoa</taxon>
        <taxon>Porifera</taxon>
        <taxon>Demospongiae</taxon>
        <taxon>Heteroscleromorpha</taxon>
        <taxon>Haplosclerida</taxon>
        <taxon>Niphatidae</taxon>
        <taxon>Amphimedon</taxon>
    </lineage>
</organism>
<accession>A0A1X7V3F5</accession>
<dbReference type="EnsemblMetazoa" id="Aqu2.1.34538_001">
    <property type="protein sequence ID" value="Aqu2.1.34538_001"/>
    <property type="gene ID" value="Aqu2.1.34538"/>
</dbReference>